<proteinExistence type="predicted"/>
<reference evidence="1 2" key="1">
    <citation type="submission" date="2024-04" db="EMBL/GenBank/DDBJ databases">
        <authorList>
            <person name="Rising A."/>
            <person name="Reimegard J."/>
            <person name="Sonavane S."/>
            <person name="Akerstrom W."/>
            <person name="Nylinder S."/>
            <person name="Hedman E."/>
            <person name="Kallberg Y."/>
        </authorList>
    </citation>
    <scope>NUCLEOTIDE SEQUENCE [LARGE SCALE GENOMIC DNA]</scope>
</reference>
<gene>
    <name evidence="1" type="ORF">LARSCL_LOCUS10769</name>
</gene>
<dbReference type="InterPro" id="IPR036291">
    <property type="entry name" value="NAD(P)-bd_dom_sf"/>
</dbReference>
<dbReference type="AlphaFoldDB" id="A0AAV2A818"/>
<dbReference type="GO" id="GO:0005737">
    <property type="term" value="C:cytoplasm"/>
    <property type="evidence" value="ECO:0007669"/>
    <property type="project" value="TreeGrafter"/>
</dbReference>
<dbReference type="PANTHER" id="PTHR43544:SF33">
    <property type="entry name" value="C-FACTOR"/>
    <property type="match status" value="1"/>
</dbReference>
<protein>
    <recommendedName>
        <fullName evidence="3">C-factor</fullName>
    </recommendedName>
</protein>
<name>A0AAV2A818_9ARAC</name>
<dbReference type="PANTHER" id="PTHR43544">
    <property type="entry name" value="SHORT-CHAIN DEHYDROGENASE/REDUCTASE"/>
    <property type="match status" value="1"/>
</dbReference>
<organism evidence="1 2">
    <name type="scientific">Larinioides sclopetarius</name>
    <dbReference type="NCBI Taxonomy" id="280406"/>
    <lineage>
        <taxon>Eukaryota</taxon>
        <taxon>Metazoa</taxon>
        <taxon>Ecdysozoa</taxon>
        <taxon>Arthropoda</taxon>
        <taxon>Chelicerata</taxon>
        <taxon>Arachnida</taxon>
        <taxon>Araneae</taxon>
        <taxon>Araneomorphae</taxon>
        <taxon>Entelegynae</taxon>
        <taxon>Araneoidea</taxon>
        <taxon>Araneidae</taxon>
        <taxon>Larinioides</taxon>
    </lineage>
</organism>
<dbReference type="CDD" id="cd05325">
    <property type="entry name" value="carb_red_sniffer_like_SDR_c"/>
    <property type="match status" value="1"/>
</dbReference>
<sequence>MEIESVIVTGANKGIGLEFVRQLVKLNKPPKYVFATYRSETSVQALKKIKDETERTEVLLIKMDIRILNDIEDARKAVEDKVGDKGLNLLINNAGVLKHEGFPEITEENLLFHFTTNTIGPVMVLKKMLPLLQKAATHKTIGMSVSRAAVINLSSTLGCISTVMDEIFKEFLVVMGYRVSKVALNMAMRIAACTIQDQGILVVNMCPGWVKTDMGTDRAFIEVSESVSAMMKTLPELNRTHHGSYLDRNGKVIPF</sequence>
<comment type="caution">
    <text evidence="1">The sequence shown here is derived from an EMBL/GenBank/DDBJ whole genome shotgun (WGS) entry which is preliminary data.</text>
</comment>
<dbReference type="EMBL" id="CAXIEN010000127">
    <property type="protein sequence ID" value="CAL1280103.1"/>
    <property type="molecule type" value="Genomic_DNA"/>
</dbReference>
<accession>A0AAV2A818</accession>
<dbReference type="Proteomes" id="UP001497382">
    <property type="component" value="Unassembled WGS sequence"/>
</dbReference>
<evidence type="ECO:0000313" key="2">
    <source>
        <dbReference type="Proteomes" id="UP001497382"/>
    </source>
</evidence>
<dbReference type="InterPro" id="IPR002347">
    <property type="entry name" value="SDR_fam"/>
</dbReference>
<dbReference type="SUPFAM" id="SSF51735">
    <property type="entry name" value="NAD(P)-binding Rossmann-fold domains"/>
    <property type="match status" value="1"/>
</dbReference>
<evidence type="ECO:0008006" key="3">
    <source>
        <dbReference type="Google" id="ProtNLM"/>
    </source>
</evidence>
<dbReference type="Pfam" id="PF00106">
    <property type="entry name" value="adh_short"/>
    <property type="match status" value="1"/>
</dbReference>
<dbReference type="PRINTS" id="PR00081">
    <property type="entry name" value="GDHRDH"/>
</dbReference>
<evidence type="ECO:0000313" key="1">
    <source>
        <dbReference type="EMBL" id="CAL1280103.1"/>
    </source>
</evidence>
<dbReference type="GO" id="GO:0016491">
    <property type="term" value="F:oxidoreductase activity"/>
    <property type="evidence" value="ECO:0007669"/>
    <property type="project" value="TreeGrafter"/>
</dbReference>
<dbReference type="Gene3D" id="3.40.50.720">
    <property type="entry name" value="NAD(P)-binding Rossmann-like Domain"/>
    <property type="match status" value="1"/>
</dbReference>
<dbReference type="InterPro" id="IPR051468">
    <property type="entry name" value="Fungal_SecMetab_SDRs"/>
</dbReference>
<keyword evidence="2" id="KW-1185">Reference proteome</keyword>